<dbReference type="Pfam" id="PF02449">
    <property type="entry name" value="Glyco_hydro_42"/>
    <property type="match status" value="1"/>
</dbReference>
<dbReference type="Gene3D" id="3.20.20.80">
    <property type="entry name" value="Glycosidases"/>
    <property type="match status" value="1"/>
</dbReference>
<keyword evidence="3" id="KW-0812">Transmembrane</keyword>
<sequence>MANSEQVEEYIMTDAIGRKRRGKVNQLTKKVLIPLNYFISIIIIICFTSTCKNLVGTTQSIDLTESWDLEKVLKNPHKGWYHHYFDNGLWEYRTKSDSDLENFPGMNHLYLRLAWSYLEPQPGKFNWSVIDNIINKWTMKGYSISFCITAKETNMVYATPEWVKKAGAKGAYYDAWGVNAWEPDYGDPIFLAKLENFHKAFATRYAGKPWLEYITIGSYGDWGEGHTSFSSRRSFPVDVLKKHIDIYKKYYLKSTLVIADGWVNDRRDNNGSQLRDYILQNKITFRDDSVNVSYYVDTFPSTYSVQSPELFNEVFRHRPTILELQHYYLQKKDNDWIGVDGSIKGGELLKGAIDISHATFVGYHGYADEWLKENPTLARKLANKMGYWYFLKSVEIPSSLMRGSSHSFKLKWENHGVAPAYYRYKLKLALKGTNGTYTQYLTESNNKSWLPGTTVAETYSVNVPQTLAAGEYKVAIALVEERNKTKRLIELALKDELKGNNDFYEIGYINIE</sequence>
<dbReference type="InterPro" id="IPR013529">
    <property type="entry name" value="Glyco_hydro_42_N"/>
</dbReference>
<dbReference type="GO" id="GO:0004565">
    <property type="term" value="F:beta-galactosidase activity"/>
    <property type="evidence" value="ECO:0007669"/>
    <property type="project" value="InterPro"/>
</dbReference>
<evidence type="ECO:0000313" key="6">
    <source>
        <dbReference type="EMBL" id="RUT01936.1"/>
    </source>
</evidence>
<dbReference type="AlphaFoldDB" id="A0AB37U9N5"/>
<evidence type="ECO:0000259" key="5">
    <source>
        <dbReference type="Pfam" id="PF16116"/>
    </source>
</evidence>
<dbReference type="GO" id="GO:0005975">
    <property type="term" value="P:carbohydrate metabolic process"/>
    <property type="evidence" value="ECO:0007669"/>
    <property type="project" value="InterPro"/>
</dbReference>
<dbReference type="GO" id="GO:0009341">
    <property type="term" value="C:beta-galactosidase complex"/>
    <property type="evidence" value="ECO:0007669"/>
    <property type="project" value="InterPro"/>
</dbReference>
<evidence type="ECO:0000259" key="4">
    <source>
        <dbReference type="Pfam" id="PF02449"/>
    </source>
</evidence>
<proteinExistence type="predicted"/>
<accession>A0AB37U9N5</accession>
<reference evidence="6 7" key="1">
    <citation type="journal article" date="2019" name="Genome Biol. Evol.">
        <title>Day and night: Metabolic profiles and evolutionary relationships of six axenic non-marine cyanobacteria.</title>
        <authorList>
            <person name="Will S.E."/>
            <person name="Henke P."/>
            <person name="Boedeker C."/>
            <person name="Huang S."/>
            <person name="Brinkmann H."/>
            <person name="Rohde M."/>
            <person name="Jarek M."/>
            <person name="Friedl T."/>
            <person name="Seufert S."/>
            <person name="Schumacher M."/>
            <person name="Overmann J."/>
            <person name="Neumann-Schaal M."/>
            <person name="Petersen J."/>
        </authorList>
    </citation>
    <scope>NUCLEOTIDE SEQUENCE [LARGE SCALE GENOMIC DNA]</scope>
    <source>
        <strain evidence="6 7">SAG 39.79</strain>
    </source>
</reference>
<organism evidence="6 7">
    <name type="scientific">Chroococcidiopsis cubana SAG 39.79</name>
    <dbReference type="NCBI Taxonomy" id="388085"/>
    <lineage>
        <taxon>Bacteria</taxon>
        <taxon>Bacillati</taxon>
        <taxon>Cyanobacteriota</taxon>
        <taxon>Cyanophyceae</taxon>
        <taxon>Chroococcidiopsidales</taxon>
        <taxon>Chroococcidiopsidaceae</taxon>
        <taxon>Chroococcidiopsis</taxon>
    </lineage>
</organism>
<dbReference type="SUPFAM" id="SSF51445">
    <property type="entry name" value="(Trans)glycosidases"/>
    <property type="match status" value="1"/>
</dbReference>
<evidence type="ECO:0000256" key="1">
    <source>
        <dbReference type="ARBA" id="ARBA00022801"/>
    </source>
</evidence>
<keyword evidence="7" id="KW-1185">Reference proteome</keyword>
<dbReference type="InterPro" id="IPR017853">
    <property type="entry name" value="GH"/>
</dbReference>
<feature type="domain" description="Glycoside hydrolase family 42 N-terminal" evidence="4">
    <location>
        <begin position="113"/>
        <end position="216"/>
    </location>
</feature>
<name>A0AB37U9N5_9CYAN</name>
<feature type="transmembrane region" description="Helical" evidence="3">
    <location>
        <begin position="31"/>
        <end position="50"/>
    </location>
</feature>
<keyword evidence="3" id="KW-1133">Transmembrane helix</keyword>
<keyword evidence="1" id="KW-0378">Hydrolase</keyword>
<evidence type="ECO:0000256" key="2">
    <source>
        <dbReference type="ARBA" id="ARBA00023295"/>
    </source>
</evidence>
<dbReference type="Proteomes" id="UP000282574">
    <property type="component" value="Unassembled WGS sequence"/>
</dbReference>
<dbReference type="Pfam" id="PF16116">
    <property type="entry name" value="DUF4832"/>
    <property type="match status" value="1"/>
</dbReference>
<evidence type="ECO:0000313" key="7">
    <source>
        <dbReference type="Proteomes" id="UP000282574"/>
    </source>
</evidence>
<feature type="domain" description="DUF4832" evidence="5">
    <location>
        <begin position="376"/>
        <end position="484"/>
    </location>
</feature>
<gene>
    <name evidence="6" type="ORF">DSM107010_64400</name>
</gene>
<protein>
    <submittedName>
        <fullName evidence="6">Beta-galactosidase</fullName>
    </submittedName>
</protein>
<evidence type="ECO:0000256" key="3">
    <source>
        <dbReference type="SAM" id="Phobius"/>
    </source>
</evidence>
<comment type="caution">
    <text evidence="6">The sequence shown here is derived from an EMBL/GenBank/DDBJ whole genome shotgun (WGS) entry which is preliminary data.</text>
</comment>
<keyword evidence="2" id="KW-0326">Glycosidase</keyword>
<dbReference type="EMBL" id="RSCK01000119">
    <property type="protein sequence ID" value="RUT01936.1"/>
    <property type="molecule type" value="Genomic_DNA"/>
</dbReference>
<keyword evidence="3" id="KW-0472">Membrane</keyword>
<dbReference type="InterPro" id="IPR032267">
    <property type="entry name" value="DUF4832"/>
</dbReference>